<dbReference type="FunFam" id="1.10.20.10:FF:000023">
    <property type="entry name" value="transcription initiation protein SPT3 homolog"/>
    <property type="match status" value="1"/>
</dbReference>
<evidence type="ECO:0000313" key="8">
    <source>
        <dbReference type="EMBL" id="KAK7106879.1"/>
    </source>
</evidence>
<keyword evidence="2" id="KW-0805">Transcription regulation</keyword>
<keyword evidence="5" id="KW-0539">Nucleus</keyword>
<evidence type="ECO:0000256" key="1">
    <source>
        <dbReference type="ARBA" id="ARBA00004123"/>
    </source>
</evidence>
<name>A0AAN9GGD6_9CAEN</name>
<dbReference type="Proteomes" id="UP001374579">
    <property type="component" value="Unassembled WGS sequence"/>
</dbReference>
<organism evidence="8 9">
    <name type="scientific">Littorina saxatilis</name>
    <dbReference type="NCBI Taxonomy" id="31220"/>
    <lineage>
        <taxon>Eukaryota</taxon>
        <taxon>Metazoa</taxon>
        <taxon>Spiralia</taxon>
        <taxon>Lophotrochozoa</taxon>
        <taxon>Mollusca</taxon>
        <taxon>Gastropoda</taxon>
        <taxon>Caenogastropoda</taxon>
        <taxon>Littorinimorpha</taxon>
        <taxon>Littorinoidea</taxon>
        <taxon>Littorinidae</taxon>
        <taxon>Littorina</taxon>
    </lineage>
</organism>
<dbReference type="GO" id="GO:0006357">
    <property type="term" value="P:regulation of transcription by RNA polymerase II"/>
    <property type="evidence" value="ECO:0007669"/>
    <property type="project" value="UniProtKB-ARBA"/>
</dbReference>
<dbReference type="GO" id="GO:0003713">
    <property type="term" value="F:transcription coactivator activity"/>
    <property type="evidence" value="ECO:0007669"/>
    <property type="project" value="TreeGrafter"/>
</dbReference>
<dbReference type="GO" id="GO:0000124">
    <property type="term" value="C:SAGA complex"/>
    <property type="evidence" value="ECO:0007669"/>
    <property type="project" value="UniProtKB-ARBA"/>
</dbReference>
<proteinExistence type="inferred from homology"/>
<dbReference type="GO" id="GO:0006366">
    <property type="term" value="P:transcription by RNA polymerase II"/>
    <property type="evidence" value="ECO:0007669"/>
    <property type="project" value="InterPro"/>
</dbReference>
<comment type="subcellular location">
    <subcellularLocation>
        <location evidence="1">Nucleus</location>
    </subcellularLocation>
</comment>
<protein>
    <recommendedName>
        <fullName evidence="10">Transcription initiation protein SPT3 homolog</fullName>
    </recommendedName>
</protein>
<feature type="compositionally biased region" description="Low complexity" evidence="7">
    <location>
        <begin position="337"/>
        <end position="373"/>
    </location>
</feature>
<dbReference type="PANTHER" id="PTHR11380:SF16">
    <property type="entry name" value="TRANSCRIPTION INITIATION PROTEIN SPT3 HOMOLOG"/>
    <property type="match status" value="1"/>
</dbReference>
<evidence type="ECO:0000256" key="3">
    <source>
        <dbReference type="ARBA" id="ARBA00023159"/>
    </source>
</evidence>
<dbReference type="AlphaFoldDB" id="A0AAN9GGD6"/>
<dbReference type="PANTHER" id="PTHR11380">
    <property type="entry name" value="TRANSCRIPTION INITIATION FACTOR TFIID/SUPT3-RELATED"/>
    <property type="match status" value="1"/>
</dbReference>
<dbReference type="Gene3D" id="1.10.20.10">
    <property type="entry name" value="Histone, subunit A"/>
    <property type="match status" value="1"/>
</dbReference>
<evidence type="ECO:0000256" key="4">
    <source>
        <dbReference type="ARBA" id="ARBA00023163"/>
    </source>
</evidence>
<reference evidence="8 9" key="1">
    <citation type="submission" date="2024-02" db="EMBL/GenBank/DDBJ databases">
        <title>Chromosome-scale genome assembly of the rough periwinkle Littorina saxatilis.</title>
        <authorList>
            <person name="De Jode A."/>
            <person name="Faria R."/>
            <person name="Formenti G."/>
            <person name="Sims Y."/>
            <person name="Smith T.P."/>
            <person name="Tracey A."/>
            <person name="Wood J.M.D."/>
            <person name="Zagrodzka Z.B."/>
            <person name="Johannesson K."/>
            <person name="Butlin R.K."/>
            <person name="Leder E.H."/>
        </authorList>
    </citation>
    <scope>NUCLEOTIDE SEQUENCE [LARGE SCALE GENOMIC DNA]</scope>
    <source>
        <strain evidence="8">Snail1</strain>
        <tissue evidence="8">Muscle</tissue>
    </source>
</reference>
<dbReference type="InterPro" id="IPR009072">
    <property type="entry name" value="Histone-fold"/>
</dbReference>
<dbReference type="Pfam" id="PF02269">
    <property type="entry name" value="TFIID-18kDa"/>
    <property type="match status" value="1"/>
</dbReference>
<evidence type="ECO:0000256" key="5">
    <source>
        <dbReference type="ARBA" id="ARBA00023242"/>
    </source>
</evidence>
<evidence type="ECO:0000256" key="7">
    <source>
        <dbReference type="SAM" id="MobiDB-lite"/>
    </source>
</evidence>
<keyword evidence="3" id="KW-0010">Activator</keyword>
<evidence type="ECO:0008006" key="10">
    <source>
        <dbReference type="Google" id="ProtNLM"/>
    </source>
</evidence>
<dbReference type="GO" id="GO:0046982">
    <property type="term" value="F:protein heterodimerization activity"/>
    <property type="evidence" value="ECO:0007669"/>
    <property type="project" value="InterPro"/>
</dbReference>
<comment type="similarity">
    <text evidence="6">Belongs to the SPT3 family.</text>
</comment>
<sequence>MSTLSSTSGDSSGLLQSLAAATTVSGGSTAISNITTSTATTTSKMLSTTNWFTTEIQQMMYGFGDCRRPLTESAVLVEEIVHQQMVSLLCQASDVAVMRGTRFVGLEDILFLLRKDKVKLRRLLRYLELKDLKVAALKGSGLDEEDPAELGDAKPQILKRRRKACYDFLASIDQTGELLALFDDPGVDMVKHQRLVRAELTSRNMDPQQYTEFCEARQANFSRRYKSQRFKDWLMAGVNVDIKPNPQALEIISYLAYETVAQVVDLALVVKQDQRAVQSEPLNRVMAPVKHNYHDLQSSSLFSNQAKSTLQGMGSPRGETFQSPPSTPTPGSGGSQGLASAAPNAGSNNSSSGTTAAQQSVAAAATTQASSTSNLSRANKKKRKRSGPATTMDTAWNAAIMPADIREAMRRYHQDIGPFASCTKVRDPFIPRYRLLCF</sequence>
<dbReference type="InterPro" id="IPR003195">
    <property type="entry name" value="TFIID_TAF13"/>
</dbReference>
<evidence type="ECO:0000313" key="9">
    <source>
        <dbReference type="Proteomes" id="UP001374579"/>
    </source>
</evidence>
<accession>A0AAN9GGD6</accession>
<comment type="caution">
    <text evidence="8">The sequence shown here is derived from an EMBL/GenBank/DDBJ whole genome shotgun (WGS) entry which is preliminary data.</text>
</comment>
<evidence type="ECO:0000256" key="2">
    <source>
        <dbReference type="ARBA" id="ARBA00023015"/>
    </source>
</evidence>
<keyword evidence="9" id="KW-1185">Reference proteome</keyword>
<gene>
    <name evidence="8" type="ORF">V1264_014908</name>
</gene>
<dbReference type="EMBL" id="JBAMIC010000004">
    <property type="protein sequence ID" value="KAK7106879.1"/>
    <property type="molecule type" value="Genomic_DNA"/>
</dbReference>
<evidence type="ECO:0000256" key="6">
    <source>
        <dbReference type="ARBA" id="ARBA00061274"/>
    </source>
</evidence>
<feature type="region of interest" description="Disordered" evidence="7">
    <location>
        <begin position="307"/>
        <end position="393"/>
    </location>
</feature>
<keyword evidence="4" id="KW-0804">Transcription</keyword>
<dbReference type="GO" id="GO:0005634">
    <property type="term" value="C:nucleus"/>
    <property type="evidence" value="ECO:0007669"/>
    <property type="project" value="UniProtKB-SubCell"/>
</dbReference>
<dbReference type="CDD" id="cd07978">
    <property type="entry name" value="HFD_TAF13"/>
    <property type="match status" value="1"/>
</dbReference>
<dbReference type="SUPFAM" id="SSF47113">
    <property type="entry name" value="Histone-fold"/>
    <property type="match status" value="1"/>
</dbReference>